<evidence type="ECO:0000313" key="2">
    <source>
        <dbReference type="EMBL" id="ETA81492.1"/>
    </source>
</evidence>
<dbReference type="Gene3D" id="3.30.720.100">
    <property type="match status" value="1"/>
</dbReference>
<dbReference type="SUPFAM" id="SSF54593">
    <property type="entry name" value="Glyoxalase/Bleomycin resistance protein/Dihydroxybiphenyl dioxygenase"/>
    <property type="match status" value="2"/>
</dbReference>
<feature type="domain" description="PhnB-like" evidence="1">
    <location>
        <begin position="3"/>
        <end position="123"/>
    </location>
</feature>
<comment type="caution">
    <text evidence="2">The sequence shown here is derived from an EMBL/GenBank/DDBJ whole genome shotgun (WGS) entry which is preliminary data.</text>
</comment>
<gene>
    <name evidence="2" type="ORF">T472_0206075</name>
</gene>
<reference evidence="2 3" key="1">
    <citation type="journal article" date="2014" name="Genome Announc.">
        <title>Genome Sequence of Youngiibacter fragilis, the Type Strain of the Genus Youngiibacter.</title>
        <authorList>
            <person name="Wawrik C.B."/>
            <person name="Callaghan A.V."/>
            <person name="Stamps B.W."/>
            <person name="Wawrik B."/>
        </authorList>
    </citation>
    <scope>NUCLEOTIDE SEQUENCE [LARGE SCALE GENOMIC DNA]</scope>
    <source>
        <strain evidence="2 3">232.1</strain>
    </source>
</reference>
<dbReference type="CDD" id="cd06588">
    <property type="entry name" value="PhnB_like"/>
    <property type="match status" value="2"/>
</dbReference>
<keyword evidence="2" id="KW-0808">Transferase</keyword>
<dbReference type="Proteomes" id="UP000017747">
    <property type="component" value="Unassembled WGS sequence"/>
</dbReference>
<protein>
    <submittedName>
        <fullName evidence="2">3-demethylubiquinone-9 3-methyltransferase</fullName>
    </submittedName>
</protein>
<dbReference type="GO" id="GO:0008168">
    <property type="term" value="F:methyltransferase activity"/>
    <property type="evidence" value="ECO:0007669"/>
    <property type="project" value="UniProtKB-KW"/>
</dbReference>
<dbReference type="EMBL" id="AXUN02000101">
    <property type="protein sequence ID" value="ETA81492.1"/>
    <property type="molecule type" value="Genomic_DNA"/>
</dbReference>
<accession>V7I8Z7</accession>
<dbReference type="AlphaFoldDB" id="V7I8Z7"/>
<keyword evidence="2" id="KW-0830">Ubiquinone</keyword>
<dbReference type="InterPro" id="IPR029068">
    <property type="entry name" value="Glyas_Bleomycin-R_OHBP_Dase"/>
</dbReference>
<keyword evidence="3" id="KW-1185">Reference proteome</keyword>
<dbReference type="GO" id="GO:0032259">
    <property type="term" value="P:methylation"/>
    <property type="evidence" value="ECO:0007669"/>
    <property type="project" value="UniProtKB-KW"/>
</dbReference>
<name>V7I8Z7_9CLOT</name>
<evidence type="ECO:0000313" key="3">
    <source>
        <dbReference type="Proteomes" id="UP000017747"/>
    </source>
</evidence>
<dbReference type="PATRIC" id="fig|994573.3.peg.1133"/>
<dbReference type="Gene3D" id="3.30.720.110">
    <property type="match status" value="1"/>
</dbReference>
<evidence type="ECO:0000259" key="1">
    <source>
        <dbReference type="Pfam" id="PF06983"/>
    </source>
</evidence>
<dbReference type="Pfam" id="PF06983">
    <property type="entry name" value="3-dmu-9_3-mt"/>
    <property type="match status" value="2"/>
</dbReference>
<dbReference type="eggNOG" id="COG3865">
    <property type="taxonomic scope" value="Bacteria"/>
</dbReference>
<dbReference type="Gene3D" id="3.10.180.10">
    <property type="entry name" value="2,3-Dihydroxybiphenyl 1,2-Dioxygenase, domain 1"/>
    <property type="match status" value="1"/>
</dbReference>
<organism evidence="2 3">
    <name type="scientific">Youngiibacter fragilis 232.1</name>
    <dbReference type="NCBI Taxonomy" id="994573"/>
    <lineage>
        <taxon>Bacteria</taxon>
        <taxon>Bacillati</taxon>
        <taxon>Bacillota</taxon>
        <taxon>Clostridia</taxon>
        <taxon>Eubacteriales</taxon>
        <taxon>Clostridiaceae</taxon>
        <taxon>Youngiibacter</taxon>
    </lineage>
</organism>
<dbReference type="PANTHER" id="PTHR33990">
    <property type="entry name" value="PROTEIN YJDN-RELATED"/>
    <property type="match status" value="1"/>
</dbReference>
<sequence length="292" mass="33123">MSKIVPHLWYDKEAREAADFYVGVFEDSMITGGAILEDTPSGDAETLTIKLAGQDFMLISAGPYFRFNPSISLRVDCSSAEEVNGLWSKLSEGGSILMELDSYTFSARYGWCADKYGLSWQIMLVDGEIRQKITPTLMFVGEEYGRAEEAIAFYTEVFRDSKQGDMTRYGEGLEFDKPGTVMYASFSLEGMTFAAMDSGYAHEFQFNEAVSFIVNCENQEEIDYYWDRLSFVPEAEQCGWLKDKFGVSWQIVPSAMDEMMKTGDKEKIRRVTEAFLKMKKFDIAALEKAYEG</sequence>
<dbReference type="RefSeq" id="WP_023383311.1">
    <property type="nucleotide sequence ID" value="NZ_AXUN02000101.1"/>
</dbReference>
<dbReference type="STRING" id="994573.T472_0206075"/>
<keyword evidence="2" id="KW-0489">Methyltransferase</keyword>
<dbReference type="InterPro" id="IPR028973">
    <property type="entry name" value="PhnB-like"/>
</dbReference>
<proteinExistence type="predicted"/>
<feature type="domain" description="PhnB-like" evidence="1">
    <location>
        <begin position="131"/>
        <end position="252"/>
    </location>
</feature>
<dbReference type="OrthoDB" id="9806473at2"/>